<keyword evidence="2" id="KW-1185">Reference proteome</keyword>
<dbReference type="Proteomes" id="UP001055811">
    <property type="component" value="Linkage Group LG07"/>
</dbReference>
<reference evidence="1 2" key="2">
    <citation type="journal article" date="2022" name="Mol. Ecol. Resour.">
        <title>The genomes of chicory, endive, great burdock and yacon provide insights into Asteraceae paleo-polyploidization history and plant inulin production.</title>
        <authorList>
            <person name="Fan W."/>
            <person name="Wang S."/>
            <person name="Wang H."/>
            <person name="Wang A."/>
            <person name="Jiang F."/>
            <person name="Liu H."/>
            <person name="Zhao H."/>
            <person name="Xu D."/>
            <person name="Zhang Y."/>
        </authorList>
    </citation>
    <scope>NUCLEOTIDE SEQUENCE [LARGE SCALE GENOMIC DNA]</scope>
    <source>
        <strain evidence="2">cv. Punajuju</strain>
        <tissue evidence="1">Leaves</tissue>
    </source>
</reference>
<name>A0ACB9AGC2_CICIN</name>
<reference evidence="2" key="1">
    <citation type="journal article" date="2022" name="Mol. Ecol. Resour.">
        <title>The genomes of chicory, endive, great burdock and yacon provide insights into Asteraceae palaeo-polyploidization history and plant inulin production.</title>
        <authorList>
            <person name="Fan W."/>
            <person name="Wang S."/>
            <person name="Wang H."/>
            <person name="Wang A."/>
            <person name="Jiang F."/>
            <person name="Liu H."/>
            <person name="Zhao H."/>
            <person name="Xu D."/>
            <person name="Zhang Y."/>
        </authorList>
    </citation>
    <scope>NUCLEOTIDE SEQUENCE [LARGE SCALE GENOMIC DNA]</scope>
    <source>
        <strain evidence="2">cv. Punajuju</strain>
    </source>
</reference>
<evidence type="ECO:0000313" key="1">
    <source>
        <dbReference type="EMBL" id="KAI3708690.1"/>
    </source>
</evidence>
<gene>
    <name evidence="1" type="ORF">L2E82_38040</name>
</gene>
<accession>A0ACB9AGC2</accession>
<dbReference type="EMBL" id="CM042015">
    <property type="protein sequence ID" value="KAI3708690.1"/>
    <property type="molecule type" value="Genomic_DNA"/>
</dbReference>
<sequence length="91" mass="10494">MNGDLHKHLQPKNQTLSDGFQNFGLNFLFQESISENNAFPPLFLVPDSLLVLFETYSWIITRNIRGVSCDFCEKDDDLSLRSHFKKDLTGQ</sequence>
<comment type="caution">
    <text evidence="1">The sequence shown here is derived from an EMBL/GenBank/DDBJ whole genome shotgun (WGS) entry which is preliminary data.</text>
</comment>
<organism evidence="1 2">
    <name type="scientific">Cichorium intybus</name>
    <name type="common">Chicory</name>
    <dbReference type="NCBI Taxonomy" id="13427"/>
    <lineage>
        <taxon>Eukaryota</taxon>
        <taxon>Viridiplantae</taxon>
        <taxon>Streptophyta</taxon>
        <taxon>Embryophyta</taxon>
        <taxon>Tracheophyta</taxon>
        <taxon>Spermatophyta</taxon>
        <taxon>Magnoliopsida</taxon>
        <taxon>eudicotyledons</taxon>
        <taxon>Gunneridae</taxon>
        <taxon>Pentapetalae</taxon>
        <taxon>asterids</taxon>
        <taxon>campanulids</taxon>
        <taxon>Asterales</taxon>
        <taxon>Asteraceae</taxon>
        <taxon>Cichorioideae</taxon>
        <taxon>Cichorieae</taxon>
        <taxon>Cichoriinae</taxon>
        <taxon>Cichorium</taxon>
    </lineage>
</organism>
<protein>
    <submittedName>
        <fullName evidence="1">Uncharacterized protein</fullName>
    </submittedName>
</protein>
<evidence type="ECO:0000313" key="2">
    <source>
        <dbReference type="Proteomes" id="UP001055811"/>
    </source>
</evidence>
<proteinExistence type="predicted"/>